<dbReference type="GeneID" id="7397848"/>
<feature type="coiled-coil region" evidence="1">
    <location>
        <begin position="22"/>
        <end position="49"/>
    </location>
</feature>
<dbReference type="EMBL" id="CP001079">
    <property type="protein sequence ID" value="ACM49502.1"/>
    <property type="molecule type" value="Genomic_DNA"/>
</dbReference>
<evidence type="ECO:0000313" key="2">
    <source>
        <dbReference type="EMBL" id="ACM49502.1"/>
    </source>
</evidence>
<organism evidence="2 3">
    <name type="scientific">Anaplasma marginale (strain Florida)</name>
    <dbReference type="NCBI Taxonomy" id="320483"/>
    <lineage>
        <taxon>Bacteria</taxon>
        <taxon>Pseudomonadati</taxon>
        <taxon>Pseudomonadota</taxon>
        <taxon>Alphaproteobacteria</taxon>
        <taxon>Rickettsiales</taxon>
        <taxon>Anaplasmataceae</taxon>
        <taxon>Anaplasma</taxon>
    </lineage>
</organism>
<reference evidence="2 3" key="1">
    <citation type="journal article" date="2009" name="BMC Genomics">
        <title>Conservation in the face of diversity: multistrain analysis of an intracellular bacterium.</title>
        <authorList>
            <person name="Dark M.J."/>
            <person name="Herndon D.R."/>
            <person name="Kappmeyer L.S."/>
            <person name="Gonzales M.P."/>
            <person name="Nordeen E."/>
            <person name="Palmer G.H."/>
            <person name="Knowles D.P. Jr."/>
            <person name="Brayton K.A."/>
        </authorList>
    </citation>
    <scope>NUCLEOTIDE SEQUENCE [LARGE SCALE GENOMIC DNA]</scope>
    <source>
        <strain evidence="2 3">Florida</strain>
    </source>
</reference>
<dbReference type="KEGG" id="amf:AMF_664"/>
<accession>B9KJ40</accession>
<protein>
    <submittedName>
        <fullName evidence="2">Appendage-associated protein-like protein 3</fullName>
    </submittedName>
</protein>
<sequence length="173" mass="18782">MLWIGKLVCVEIPVMEWEPVIIHEAQKKKREREERVAQVRRELRAELNAIDTAWRFVIVCQTGQSMTKHTSSEQLDVELHATNSGNGMELTLKLQVQEGVELQSLEQVFCECADRCVAAINSLGTGRSRKCADPGLIDGQVATPSTALGQPAPSTALTSVAAEVATPSTALGV</sequence>
<gene>
    <name evidence="2" type="primary">alp3</name>
    <name evidence="2" type="ordered locus">AMF_664</name>
</gene>
<dbReference type="Proteomes" id="UP000007307">
    <property type="component" value="Chromosome"/>
</dbReference>
<dbReference type="HOGENOM" id="CLU_1544458_0_0_5"/>
<proteinExistence type="predicted"/>
<dbReference type="AlphaFoldDB" id="B9KJ40"/>
<evidence type="ECO:0000313" key="3">
    <source>
        <dbReference type="Proteomes" id="UP000007307"/>
    </source>
</evidence>
<dbReference type="RefSeq" id="WP_012659040.1">
    <property type="nucleotide sequence ID" value="NC_012026.1"/>
</dbReference>
<evidence type="ECO:0000256" key="1">
    <source>
        <dbReference type="SAM" id="Coils"/>
    </source>
</evidence>
<keyword evidence="1" id="KW-0175">Coiled coil</keyword>
<dbReference type="STRING" id="320483.AMF_664"/>
<keyword evidence="3" id="KW-1185">Reference proteome</keyword>
<name>B9KJ40_ANAMF</name>